<keyword evidence="2 7" id="KW-0150">Chloroplast</keyword>
<feature type="binding site" evidence="6">
    <location>
        <position position="184"/>
    </location>
    <ligand>
        <name>chlorophyll a</name>
        <dbReference type="ChEBI" id="CHEBI:58416"/>
        <label>1</label>
    </ligand>
</feature>
<keyword evidence="7" id="KW-0472">Membrane</keyword>
<dbReference type="KEGG" id="mng:MNEG_5738"/>
<protein>
    <recommendedName>
        <fullName evidence="7">Chlorophyll a-b binding protein, chloroplastic</fullName>
    </recommendedName>
</protein>
<dbReference type="GeneID" id="25738615"/>
<organism evidence="8 9">
    <name type="scientific">Monoraphidium neglectum</name>
    <dbReference type="NCBI Taxonomy" id="145388"/>
    <lineage>
        <taxon>Eukaryota</taxon>
        <taxon>Viridiplantae</taxon>
        <taxon>Chlorophyta</taxon>
        <taxon>core chlorophytes</taxon>
        <taxon>Chlorophyceae</taxon>
        <taxon>CS clade</taxon>
        <taxon>Sphaeropleales</taxon>
        <taxon>Selenastraceae</taxon>
        <taxon>Monoraphidium</taxon>
    </lineage>
</organism>
<evidence type="ECO:0000256" key="6">
    <source>
        <dbReference type="PIRSR" id="PIRSR601344-1"/>
    </source>
</evidence>
<evidence type="ECO:0000256" key="4">
    <source>
        <dbReference type="ARBA" id="ARBA00022640"/>
    </source>
</evidence>
<keyword evidence="7" id="KW-1133">Transmembrane helix</keyword>
<dbReference type="Proteomes" id="UP000054498">
    <property type="component" value="Unassembled WGS sequence"/>
</dbReference>
<reference evidence="8 9" key="1">
    <citation type="journal article" date="2013" name="BMC Genomics">
        <title>Reconstruction of the lipid metabolism for the microalga Monoraphidium neglectum from its genome sequence reveals characteristics suitable for biofuel production.</title>
        <authorList>
            <person name="Bogen C."/>
            <person name="Al-Dilaimi A."/>
            <person name="Albersmeier A."/>
            <person name="Wichmann J."/>
            <person name="Grundmann M."/>
            <person name="Rupp O."/>
            <person name="Lauersen K.J."/>
            <person name="Blifernez-Klassen O."/>
            <person name="Kalinowski J."/>
            <person name="Goesmann A."/>
            <person name="Mussgnug J.H."/>
            <person name="Kruse O."/>
        </authorList>
    </citation>
    <scope>NUCLEOTIDE SEQUENCE [LARGE SCALE GENOMIC DNA]</scope>
    <source>
        <strain evidence="8 9">SAG 48.87</strain>
    </source>
</reference>
<name>A0A0D2MNZ3_9CHLO</name>
<evidence type="ECO:0000256" key="3">
    <source>
        <dbReference type="ARBA" id="ARBA00022531"/>
    </source>
</evidence>
<feature type="transmembrane region" description="Helical" evidence="7">
    <location>
        <begin position="6"/>
        <end position="30"/>
    </location>
</feature>
<feature type="binding site" evidence="6">
    <location>
        <position position="54"/>
    </location>
    <ligand>
        <name>chlorophyll a</name>
        <dbReference type="ChEBI" id="CHEBI:58416"/>
        <label>1</label>
    </ligand>
</feature>
<evidence type="ECO:0000256" key="2">
    <source>
        <dbReference type="ARBA" id="ARBA00022528"/>
    </source>
</evidence>
<keyword evidence="7" id="KW-0793">Thylakoid</keyword>
<dbReference type="STRING" id="145388.A0A0D2MNZ3"/>
<evidence type="ECO:0000313" key="8">
    <source>
        <dbReference type="EMBL" id="KIZ02222.1"/>
    </source>
</evidence>
<evidence type="ECO:0000256" key="1">
    <source>
        <dbReference type="ARBA" id="ARBA00022494"/>
    </source>
</evidence>
<feature type="binding site" evidence="6">
    <location>
        <position position="67"/>
    </location>
    <ligand>
        <name>chlorophyll a</name>
        <dbReference type="ChEBI" id="CHEBI:58416"/>
        <label>1</label>
    </ligand>
</feature>
<feature type="binding site" evidence="6">
    <location>
        <position position="185"/>
    </location>
    <ligand>
        <name>chlorophyll b</name>
        <dbReference type="ChEBI" id="CHEBI:61721"/>
        <label>2</label>
    </ligand>
</feature>
<dbReference type="PANTHER" id="PTHR21649">
    <property type="entry name" value="CHLOROPHYLL A/B BINDING PROTEIN"/>
    <property type="match status" value="1"/>
</dbReference>
<dbReference type="GO" id="GO:0009522">
    <property type="term" value="C:photosystem I"/>
    <property type="evidence" value="ECO:0007669"/>
    <property type="project" value="UniProtKB-KW"/>
</dbReference>
<evidence type="ECO:0000256" key="5">
    <source>
        <dbReference type="ARBA" id="ARBA00022991"/>
    </source>
</evidence>
<feature type="binding site" evidence="6">
    <location>
        <position position="188"/>
    </location>
    <ligand>
        <name>chlorophyll a</name>
        <dbReference type="ChEBI" id="CHEBI:58416"/>
        <label>1</label>
    </ligand>
</feature>
<proteinExistence type="inferred from homology"/>
<evidence type="ECO:0000313" key="9">
    <source>
        <dbReference type="Proteomes" id="UP000054498"/>
    </source>
</evidence>
<comment type="subcellular location">
    <subcellularLocation>
        <location evidence="7">Plastid</location>
        <location evidence="7">Chloroplast thylakoid membrane</location>
    </subcellularLocation>
</comment>
<keyword evidence="1 6" id="KW-0148">Chlorophyll</keyword>
<dbReference type="Pfam" id="PF00504">
    <property type="entry name" value="Chloroa_b-bind"/>
    <property type="match status" value="1"/>
</dbReference>
<dbReference type="InterPro" id="IPR001344">
    <property type="entry name" value="Chloro_AB-bd_pln"/>
</dbReference>
<dbReference type="InterPro" id="IPR022796">
    <property type="entry name" value="Chloroa_b-bind"/>
</dbReference>
<evidence type="ECO:0000256" key="7">
    <source>
        <dbReference type="RuleBase" id="RU363080"/>
    </source>
</evidence>
<keyword evidence="4 7" id="KW-0934">Plastid</keyword>
<keyword evidence="7" id="KW-0812">Transmembrane</keyword>
<feature type="binding site" evidence="6">
    <location>
        <position position="226"/>
    </location>
    <ligand>
        <name>chlorophyll a</name>
        <dbReference type="ChEBI" id="CHEBI:58416"/>
        <label>1</label>
    </ligand>
</feature>
<feature type="binding site" description="axial binding residue" evidence="6">
    <location>
        <position position="217"/>
    </location>
    <ligand>
        <name>chlorophyll a</name>
        <dbReference type="ChEBI" id="CHEBI:58416"/>
        <label>3</label>
    </ligand>
    <ligandPart>
        <name>Mg</name>
        <dbReference type="ChEBI" id="CHEBI:25107"/>
    </ligandPart>
</feature>
<keyword evidence="7" id="KW-0604">Photosystem II</keyword>
<keyword evidence="7" id="KW-0603">Photosystem I</keyword>
<dbReference type="Gene3D" id="1.10.3460.10">
    <property type="entry name" value="Chlorophyll a/b binding protein domain"/>
    <property type="match status" value="1"/>
</dbReference>
<dbReference type="EMBL" id="KK101094">
    <property type="protein sequence ID" value="KIZ02222.1"/>
    <property type="molecule type" value="Genomic_DNA"/>
</dbReference>
<gene>
    <name evidence="8" type="ORF">MNEG_5738</name>
</gene>
<dbReference type="OrthoDB" id="423598at2759"/>
<feature type="binding site" description="axial binding residue" evidence="6">
    <location>
        <position position="72"/>
    </location>
    <ligand>
        <name>chlorophyll b</name>
        <dbReference type="ChEBI" id="CHEBI:61721"/>
        <label>1</label>
    </ligand>
    <ligandPart>
        <name>Mg</name>
        <dbReference type="ChEBI" id="CHEBI:25107"/>
    </ligandPart>
</feature>
<keyword evidence="5 7" id="KW-0157">Chromophore</keyword>
<dbReference type="RefSeq" id="XP_013901241.1">
    <property type="nucleotide sequence ID" value="XM_014045787.1"/>
</dbReference>
<keyword evidence="3 7" id="KW-0602">Photosynthesis</keyword>
<dbReference type="GO" id="GO:0009523">
    <property type="term" value="C:photosystem II"/>
    <property type="evidence" value="ECO:0007669"/>
    <property type="project" value="UniProtKB-KW"/>
</dbReference>
<feature type="binding site" evidence="6">
    <location>
        <position position="190"/>
    </location>
    <ligand>
        <name>chlorophyll a</name>
        <dbReference type="ChEBI" id="CHEBI:58416"/>
        <label>1</label>
    </ligand>
</feature>
<keyword evidence="9" id="KW-1185">Reference proteome</keyword>
<dbReference type="GO" id="GO:0009765">
    <property type="term" value="P:photosynthesis, light harvesting"/>
    <property type="evidence" value="ECO:0007669"/>
    <property type="project" value="InterPro"/>
</dbReference>
<dbReference type="GO" id="GO:0009535">
    <property type="term" value="C:chloroplast thylakoid membrane"/>
    <property type="evidence" value="ECO:0007669"/>
    <property type="project" value="UniProtKB-SubCell"/>
</dbReference>
<feature type="binding site" evidence="6">
    <location>
        <position position="202"/>
    </location>
    <ligand>
        <name>chlorophyll a</name>
        <dbReference type="ChEBI" id="CHEBI:58416"/>
        <label>1</label>
    </ligand>
</feature>
<comment type="function">
    <text evidence="7">The light-harvesting complex (LHC) functions as a light receptor, it captures and delivers excitation energy to photosystems with which it is closely associated.</text>
</comment>
<sequence length="237" mass="25678">MPPTASLAHTLACAFIFISYITLTLAPFAVRLTIRSREPCSLAGDYGFDPLKLSEDPLTRRWMVQAELQNGRWAMLGVAGILFTALGAEAGLDLPQWYDAGKVSIANSPFSFQTLLGVQFLLFGWVESKRLADFLNPGSQGDGSFFGITDDFKGKENGYPGGKYFDPFGLSRGDAAKYAEYKQKEIKNGRLAMVAALGFFSQYAATGKGPIQNLADHLADPTHVTAATNGVSVPFYP</sequence>
<dbReference type="GO" id="GO:0016168">
    <property type="term" value="F:chlorophyll binding"/>
    <property type="evidence" value="ECO:0007669"/>
    <property type="project" value="UniProtKB-KW"/>
</dbReference>
<comment type="similarity">
    <text evidence="7">Belongs to the light-harvesting chlorophyll a/b-binding (LHC) protein family.</text>
</comment>
<dbReference type="SUPFAM" id="SSF103511">
    <property type="entry name" value="Chlorophyll a-b binding protein"/>
    <property type="match status" value="1"/>
</dbReference>
<accession>A0A0D2MNZ3</accession>
<dbReference type="AlphaFoldDB" id="A0A0D2MNZ3"/>